<protein>
    <submittedName>
        <fullName evidence="4">CBS domain-containing protein</fullName>
    </submittedName>
</protein>
<reference evidence="4 5" key="1">
    <citation type="submission" date="2022-06" db="EMBL/GenBank/DDBJ databases">
        <title>Rhizosaccharibacter gen. nov. sp. nov. KSS12, endophytic bacteria isolated from sugarcane.</title>
        <authorList>
            <person name="Pitiwittayakul N."/>
        </authorList>
    </citation>
    <scope>NUCLEOTIDE SEQUENCE [LARGE SCALE GENOMIC DNA]</scope>
    <source>
        <strain evidence="4 5">KSS12</strain>
    </source>
</reference>
<dbReference type="PROSITE" id="PS51371">
    <property type="entry name" value="CBS"/>
    <property type="match status" value="2"/>
</dbReference>
<evidence type="ECO:0000256" key="2">
    <source>
        <dbReference type="PROSITE-ProRule" id="PRU00703"/>
    </source>
</evidence>
<dbReference type="InterPro" id="IPR000644">
    <property type="entry name" value="CBS_dom"/>
</dbReference>
<evidence type="ECO:0000313" key="4">
    <source>
        <dbReference type="EMBL" id="MCQ8239731.1"/>
    </source>
</evidence>
<keyword evidence="1 2" id="KW-0129">CBS domain</keyword>
<name>A0ABT1VTS9_9PROT</name>
<dbReference type="InterPro" id="IPR051257">
    <property type="entry name" value="Diverse_CBS-Domain"/>
</dbReference>
<evidence type="ECO:0000256" key="1">
    <source>
        <dbReference type="ARBA" id="ARBA00023122"/>
    </source>
</evidence>
<evidence type="ECO:0000259" key="3">
    <source>
        <dbReference type="PROSITE" id="PS51371"/>
    </source>
</evidence>
<organism evidence="4 5">
    <name type="scientific">Rhizosaccharibacter radicis</name>
    <dbReference type="NCBI Taxonomy" id="2782605"/>
    <lineage>
        <taxon>Bacteria</taxon>
        <taxon>Pseudomonadati</taxon>
        <taxon>Pseudomonadota</taxon>
        <taxon>Alphaproteobacteria</taxon>
        <taxon>Acetobacterales</taxon>
        <taxon>Acetobacteraceae</taxon>
        <taxon>Rhizosaccharibacter</taxon>
    </lineage>
</organism>
<sequence length="152" mass="16593">MSRQPTSQLAVSEIMTRFVEFLEPDATAKDAAVLMGELDVGALPVGTEDRLLGVVTDRDLLYRVTAEGLTADTPVQQVMSHPVLSCSETDTVQAALDMMAAHHVRRLPVRITNGARIAGWVTLGDLSRRLLVESRLLQDALQDVTERDRAAV</sequence>
<dbReference type="SUPFAM" id="SSF54631">
    <property type="entry name" value="CBS-domain pair"/>
    <property type="match status" value="1"/>
</dbReference>
<evidence type="ECO:0000313" key="5">
    <source>
        <dbReference type="Proteomes" id="UP001524547"/>
    </source>
</evidence>
<dbReference type="Proteomes" id="UP001524547">
    <property type="component" value="Unassembled WGS sequence"/>
</dbReference>
<accession>A0ABT1VTS9</accession>
<feature type="domain" description="CBS" evidence="3">
    <location>
        <begin position="79"/>
        <end position="137"/>
    </location>
</feature>
<gene>
    <name evidence="4" type="ORF">NFI88_02605</name>
</gene>
<dbReference type="PANTHER" id="PTHR43080:SF2">
    <property type="entry name" value="CBS DOMAIN-CONTAINING PROTEIN"/>
    <property type="match status" value="1"/>
</dbReference>
<dbReference type="PANTHER" id="PTHR43080">
    <property type="entry name" value="CBS DOMAIN-CONTAINING PROTEIN CBSX3, MITOCHONDRIAL"/>
    <property type="match status" value="1"/>
</dbReference>
<dbReference type="EMBL" id="JAMZEJ010000002">
    <property type="protein sequence ID" value="MCQ8239731.1"/>
    <property type="molecule type" value="Genomic_DNA"/>
</dbReference>
<comment type="caution">
    <text evidence="4">The sequence shown here is derived from an EMBL/GenBank/DDBJ whole genome shotgun (WGS) entry which is preliminary data.</text>
</comment>
<proteinExistence type="predicted"/>
<dbReference type="SMART" id="SM00116">
    <property type="entry name" value="CBS"/>
    <property type="match status" value="2"/>
</dbReference>
<dbReference type="InterPro" id="IPR046342">
    <property type="entry name" value="CBS_dom_sf"/>
</dbReference>
<feature type="domain" description="CBS" evidence="3">
    <location>
        <begin position="15"/>
        <end position="73"/>
    </location>
</feature>
<dbReference type="Pfam" id="PF00571">
    <property type="entry name" value="CBS"/>
    <property type="match status" value="2"/>
</dbReference>
<dbReference type="RefSeq" id="WP_422918482.1">
    <property type="nucleotide sequence ID" value="NZ_JAMZEJ010000002.1"/>
</dbReference>
<keyword evidence="5" id="KW-1185">Reference proteome</keyword>
<dbReference type="Gene3D" id="3.10.580.10">
    <property type="entry name" value="CBS-domain"/>
    <property type="match status" value="1"/>
</dbReference>